<dbReference type="EMBL" id="UZAH01026499">
    <property type="protein sequence ID" value="VDO81620.1"/>
    <property type="molecule type" value="Genomic_DNA"/>
</dbReference>
<feature type="region of interest" description="Disordered" evidence="2">
    <location>
        <begin position="1"/>
        <end position="35"/>
    </location>
</feature>
<reference evidence="3 4" key="1">
    <citation type="submission" date="2018-11" db="EMBL/GenBank/DDBJ databases">
        <authorList>
            <consortium name="Pathogen Informatics"/>
        </authorList>
    </citation>
    <scope>NUCLEOTIDE SEQUENCE [LARGE SCALE GENOMIC DNA]</scope>
</reference>
<evidence type="ECO:0000313" key="3">
    <source>
        <dbReference type="EMBL" id="VDO81620.1"/>
    </source>
</evidence>
<reference evidence="5" key="2">
    <citation type="submission" date="2019-09" db="UniProtKB">
        <authorList>
            <consortium name="WormBaseParasite"/>
        </authorList>
    </citation>
    <scope>IDENTIFICATION</scope>
</reference>
<accession>A0A183FPR2</accession>
<dbReference type="Proteomes" id="UP000050761">
    <property type="component" value="Unassembled WGS sequence"/>
</dbReference>
<evidence type="ECO:0000256" key="2">
    <source>
        <dbReference type="SAM" id="MobiDB-lite"/>
    </source>
</evidence>
<dbReference type="WBParaSite" id="HPBE_0000963401-mRNA-1">
    <property type="protein sequence ID" value="HPBE_0000963401-mRNA-1"/>
    <property type="gene ID" value="HPBE_0000963401"/>
</dbReference>
<evidence type="ECO:0000256" key="1">
    <source>
        <dbReference type="SAM" id="Coils"/>
    </source>
</evidence>
<protein>
    <submittedName>
        <fullName evidence="5">TMV resistance protein N-like</fullName>
    </submittedName>
</protein>
<proteinExistence type="predicted"/>
<organism evidence="4 5">
    <name type="scientific">Heligmosomoides polygyrus</name>
    <name type="common">Parasitic roundworm</name>
    <dbReference type="NCBI Taxonomy" id="6339"/>
    <lineage>
        <taxon>Eukaryota</taxon>
        <taxon>Metazoa</taxon>
        <taxon>Ecdysozoa</taxon>
        <taxon>Nematoda</taxon>
        <taxon>Chromadorea</taxon>
        <taxon>Rhabditida</taxon>
        <taxon>Rhabditina</taxon>
        <taxon>Rhabditomorpha</taxon>
        <taxon>Strongyloidea</taxon>
        <taxon>Heligmosomidae</taxon>
        <taxon>Heligmosomoides</taxon>
    </lineage>
</organism>
<feature type="coiled-coil region" evidence="1">
    <location>
        <begin position="78"/>
        <end position="105"/>
    </location>
</feature>
<keyword evidence="4" id="KW-1185">Reference proteome</keyword>
<accession>A0A3P7Y228</accession>
<sequence length="123" mass="13866">MNALQEVSVEPDVEPQPEETPARRSSRDEAKEKVQELRIINTPESPLGRIERQLQGIKDKTDAIPFFSSRVSFNNELITSVEQRLEAIESGMDKMQDLLEAIKDQGKQMIAVITAQQGSRQNS</sequence>
<gene>
    <name evidence="3" type="ORF">HPBE_LOCUS9631</name>
</gene>
<dbReference type="AlphaFoldDB" id="A0A183FPR2"/>
<feature type="compositionally biased region" description="Basic and acidic residues" evidence="2">
    <location>
        <begin position="20"/>
        <end position="35"/>
    </location>
</feature>
<evidence type="ECO:0000313" key="4">
    <source>
        <dbReference type="Proteomes" id="UP000050761"/>
    </source>
</evidence>
<name>A0A183FPR2_HELPZ</name>
<keyword evidence="1" id="KW-0175">Coiled coil</keyword>
<evidence type="ECO:0000313" key="5">
    <source>
        <dbReference type="WBParaSite" id="HPBE_0000963401-mRNA-1"/>
    </source>
</evidence>